<dbReference type="AlphaFoldDB" id="A0A5B7HFC3"/>
<organism evidence="1 2">
    <name type="scientific">Portunus trituberculatus</name>
    <name type="common">Swimming crab</name>
    <name type="synonym">Neptunus trituberculatus</name>
    <dbReference type="NCBI Taxonomy" id="210409"/>
    <lineage>
        <taxon>Eukaryota</taxon>
        <taxon>Metazoa</taxon>
        <taxon>Ecdysozoa</taxon>
        <taxon>Arthropoda</taxon>
        <taxon>Crustacea</taxon>
        <taxon>Multicrustacea</taxon>
        <taxon>Malacostraca</taxon>
        <taxon>Eumalacostraca</taxon>
        <taxon>Eucarida</taxon>
        <taxon>Decapoda</taxon>
        <taxon>Pleocyemata</taxon>
        <taxon>Brachyura</taxon>
        <taxon>Eubrachyura</taxon>
        <taxon>Portunoidea</taxon>
        <taxon>Portunidae</taxon>
        <taxon>Portuninae</taxon>
        <taxon>Portunus</taxon>
    </lineage>
</organism>
<sequence>MEELRKKRKRKKRRRGPRLLCEGGVAASWWAYGRPAKWSGVFLQSHHLCLSHEVLQYHFTQLATVLRVVVGSCGRCGLVFFASRAAAQRVAGTTHYLGSQQLCLLLVEKDTANHFWRSGDGKYRCDVCVCLHDESLEADSEDRLFIAEEEAVRTDEPPCTEAPPPPCLRGWELSHLIQNERRSLQLLRHLRERSSRSMFAKEQLSYERLQGLGRIASGVVVPSSKEEASARLLGHLCRSDYEAYMLKVREEASLTLIRHLKGTLRRGDMLPRPPATD</sequence>
<proteinExistence type="predicted"/>
<accession>A0A5B7HFC3</accession>
<dbReference type="Proteomes" id="UP000324222">
    <property type="component" value="Unassembled WGS sequence"/>
</dbReference>
<evidence type="ECO:0000313" key="2">
    <source>
        <dbReference type="Proteomes" id="UP000324222"/>
    </source>
</evidence>
<comment type="caution">
    <text evidence="1">The sequence shown here is derived from an EMBL/GenBank/DDBJ whole genome shotgun (WGS) entry which is preliminary data.</text>
</comment>
<gene>
    <name evidence="1" type="ORF">E2C01_065339</name>
</gene>
<evidence type="ECO:0000313" key="1">
    <source>
        <dbReference type="EMBL" id="MPC71070.1"/>
    </source>
</evidence>
<keyword evidence="2" id="KW-1185">Reference proteome</keyword>
<dbReference type="EMBL" id="VSRR010032244">
    <property type="protein sequence ID" value="MPC71070.1"/>
    <property type="molecule type" value="Genomic_DNA"/>
</dbReference>
<name>A0A5B7HFC3_PORTR</name>
<reference evidence="1 2" key="1">
    <citation type="submission" date="2019-05" db="EMBL/GenBank/DDBJ databases">
        <title>Another draft genome of Portunus trituberculatus and its Hox gene families provides insights of decapod evolution.</title>
        <authorList>
            <person name="Jeong J.-H."/>
            <person name="Song I."/>
            <person name="Kim S."/>
            <person name="Choi T."/>
            <person name="Kim D."/>
            <person name="Ryu S."/>
            <person name="Kim W."/>
        </authorList>
    </citation>
    <scope>NUCLEOTIDE SEQUENCE [LARGE SCALE GENOMIC DNA]</scope>
    <source>
        <tissue evidence="1">Muscle</tissue>
    </source>
</reference>
<protein>
    <submittedName>
        <fullName evidence="1">Uncharacterized protein</fullName>
    </submittedName>
</protein>